<protein>
    <submittedName>
        <fullName evidence="2">OLC1v1006022C2</fullName>
    </submittedName>
</protein>
<dbReference type="Proteomes" id="UP001161247">
    <property type="component" value="Chromosome 5"/>
</dbReference>
<accession>A0AAV1DG02</accession>
<sequence>MLCRFCNYLVSVHFSLLCVFSCCRLCYWCFLIIVLFFTYCSSFLVILWVLVNMVYKCLYLCIGQVSPVFELIFFYPIEIDLDFENEEKITILSDDEYSASVISLYGRSLVDIRDYGTGGLVLY</sequence>
<name>A0AAV1DG02_OLDCO</name>
<proteinExistence type="predicted"/>
<keyword evidence="3" id="KW-1185">Reference proteome</keyword>
<keyword evidence="1" id="KW-0812">Transmembrane</keyword>
<keyword evidence="1" id="KW-1133">Transmembrane helix</keyword>
<reference evidence="2" key="1">
    <citation type="submission" date="2023-03" db="EMBL/GenBank/DDBJ databases">
        <authorList>
            <person name="Julca I."/>
        </authorList>
    </citation>
    <scope>NUCLEOTIDE SEQUENCE</scope>
</reference>
<gene>
    <name evidence="2" type="ORF">OLC1_LOCUS15243</name>
</gene>
<evidence type="ECO:0000256" key="1">
    <source>
        <dbReference type="SAM" id="Phobius"/>
    </source>
</evidence>
<dbReference type="EMBL" id="OX459122">
    <property type="protein sequence ID" value="CAI9106796.1"/>
    <property type="molecule type" value="Genomic_DNA"/>
</dbReference>
<evidence type="ECO:0000313" key="2">
    <source>
        <dbReference type="EMBL" id="CAI9106796.1"/>
    </source>
</evidence>
<keyword evidence="1" id="KW-0472">Membrane</keyword>
<organism evidence="2 3">
    <name type="scientific">Oldenlandia corymbosa var. corymbosa</name>
    <dbReference type="NCBI Taxonomy" id="529605"/>
    <lineage>
        <taxon>Eukaryota</taxon>
        <taxon>Viridiplantae</taxon>
        <taxon>Streptophyta</taxon>
        <taxon>Embryophyta</taxon>
        <taxon>Tracheophyta</taxon>
        <taxon>Spermatophyta</taxon>
        <taxon>Magnoliopsida</taxon>
        <taxon>eudicotyledons</taxon>
        <taxon>Gunneridae</taxon>
        <taxon>Pentapetalae</taxon>
        <taxon>asterids</taxon>
        <taxon>lamiids</taxon>
        <taxon>Gentianales</taxon>
        <taxon>Rubiaceae</taxon>
        <taxon>Rubioideae</taxon>
        <taxon>Spermacoceae</taxon>
        <taxon>Hedyotis-Oldenlandia complex</taxon>
        <taxon>Oldenlandia</taxon>
    </lineage>
</organism>
<evidence type="ECO:0000313" key="3">
    <source>
        <dbReference type="Proteomes" id="UP001161247"/>
    </source>
</evidence>
<feature type="transmembrane region" description="Helical" evidence="1">
    <location>
        <begin position="25"/>
        <end position="50"/>
    </location>
</feature>
<dbReference type="AlphaFoldDB" id="A0AAV1DG02"/>